<accession>A0A210QX15</accession>
<sequence>MASSSFYHFRRLLILYLITFTFIVPILCYFLPYSKLFKVFHSEKEMLINAKDLNKERLADANAYFNSIDKTESRQFYNQHNQERLDLLVVIVTVQRKSADLQKLGYFLQATAAMDKLLKHNQSFRKKKLVICNVDAKPINHTDVTFLSTFIPTIQRYGPSGRDLSRSTTPLRAALYDKHLHRNRYEKETVDYMFCLESAYHMNSSYILMMEDDAIPHREVLSNVKHVMDTKLHHNSREFGYIKLYYPQKWQGFAFEETRIIELLSIGCMGAGIFVFFLICLLDDRKKSSPFSIQILYFLAGCIYFILIAELLDRQNIMELRRFSPSLYSFKKSPGCCTQAMLYSDHILPSLVNFLQDYARPGMDHTDIAIYKFTLKHNIPCYQIEPNLFHHVGLYTSLVEGRYKDPEGFLFHV</sequence>
<dbReference type="PANTHER" id="PTHR31410:SF1">
    <property type="entry name" value="POST-GPI ATTACHMENT TO PROTEINS FACTOR 4"/>
    <property type="match status" value="1"/>
</dbReference>
<evidence type="ECO:0000313" key="2">
    <source>
        <dbReference type="EMBL" id="OWF53287.1"/>
    </source>
</evidence>
<proteinExistence type="predicted"/>
<evidence type="ECO:0000256" key="1">
    <source>
        <dbReference type="SAM" id="Phobius"/>
    </source>
</evidence>
<organism evidence="2 3">
    <name type="scientific">Mizuhopecten yessoensis</name>
    <name type="common">Japanese scallop</name>
    <name type="synonym">Patinopecten yessoensis</name>
    <dbReference type="NCBI Taxonomy" id="6573"/>
    <lineage>
        <taxon>Eukaryota</taxon>
        <taxon>Metazoa</taxon>
        <taxon>Spiralia</taxon>
        <taxon>Lophotrochozoa</taxon>
        <taxon>Mollusca</taxon>
        <taxon>Bivalvia</taxon>
        <taxon>Autobranchia</taxon>
        <taxon>Pteriomorphia</taxon>
        <taxon>Pectinida</taxon>
        <taxon>Pectinoidea</taxon>
        <taxon>Pectinidae</taxon>
        <taxon>Mizuhopecten</taxon>
    </lineage>
</organism>
<evidence type="ECO:0000313" key="3">
    <source>
        <dbReference type="Proteomes" id="UP000242188"/>
    </source>
</evidence>
<feature type="transmembrane region" description="Helical" evidence="1">
    <location>
        <begin position="260"/>
        <end position="279"/>
    </location>
</feature>
<dbReference type="Proteomes" id="UP000242188">
    <property type="component" value="Unassembled WGS sequence"/>
</dbReference>
<name>A0A210QX15_MIZYE</name>
<dbReference type="GO" id="GO:0006506">
    <property type="term" value="P:GPI anchor biosynthetic process"/>
    <property type="evidence" value="ECO:0007669"/>
    <property type="project" value="InterPro"/>
</dbReference>
<dbReference type="AlphaFoldDB" id="A0A210QX15"/>
<dbReference type="InterPro" id="IPR029675">
    <property type="entry name" value="PGAP4"/>
</dbReference>
<dbReference type="EMBL" id="NEDP02001434">
    <property type="protein sequence ID" value="OWF53287.1"/>
    <property type="molecule type" value="Genomic_DNA"/>
</dbReference>
<feature type="transmembrane region" description="Helical" evidence="1">
    <location>
        <begin position="291"/>
        <end position="312"/>
    </location>
</feature>
<feature type="transmembrane region" description="Helical" evidence="1">
    <location>
        <begin position="12"/>
        <end position="31"/>
    </location>
</feature>
<keyword evidence="1" id="KW-0472">Membrane</keyword>
<protein>
    <submittedName>
        <fullName evidence="2">Transmembrane protein 246</fullName>
    </submittedName>
</protein>
<dbReference type="GO" id="GO:0000139">
    <property type="term" value="C:Golgi membrane"/>
    <property type="evidence" value="ECO:0007669"/>
    <property type="project" value="InterPro"/>
</dbReference>
<dbReference type="PANTHER" id="PTHR31410">
    <property type="entry name" value="TRANSMEMBRANE PROTEIN 246"/>
    <property type="match status" value="1"/>
</dbReference>
<dbReference type="OrthoDB" id="2016523at2759"/>
<gene>
    <name evidence="2" type="ORF">KP79_PYT10974</name>
</gene>
<reference evidence="2 3" key="1">
    <citation type="journal article" date="2017" name="Nat. Ecol. Evol.">
        <title>Scallop genome provides insights into evolution of bilaterian karyotype and development.</title>
        <authorList>
            <person name="Wang S."/>
            <person name="Zhang J."/>
            <person name="Jiao W."/>
            <person name="Li J."/>
            <person name="Xun X."/>
            <person name="Sun Y."/>
            <person name="Guo X."/>
            <person name="Huan P."/>
            <person name="Dong B."/>
            <person name="Zhang L."/>
            <person name="Hu X."/>
            <person name="Sun X."/>
            <person name="Wang J."/>
            <person name="Zhao C."/>
            <person name="Wang Y."/>
            <person name="Wang D."/>
            <person name="Huang X."/>
            <person name="Wang R."/>
            <person name="Lv J."/>
            <person name="Li Y."/>
            <person name="Zhang Z."/>
            <person name="Liu B."/>
            <person name="Lu W."/>
            <person name="Hui Y."/>
            <person name="Liang J."/>
            <person name="Zhou Z."/>
            <person name="Hou R."/>
            <person name="Li X."/>
            <person name="Liu Y."/>
            <person name="Li H."/>
            <person name="Ning X."/>
            <person name="Lin Y."/>
            <person name="Zhao L."/>
            <person name="Xing Q."/>
            <person name="Dou J."/>
            <person name="Li Y."/>
            <person name="Mao J."/>
            <person name="Guo H."/>
            <person name="Dou H."/>
            <person name="Li T."/>
            <person name="Mu C."/>
            <person name="Jiang W."/>
            <person name="Fu Q."/>
            <person name="Fu X."/>
            <person name="Miao Y."/>
            <person name="Liu J."/>
            <person name="Yu Q."/>
            <person name="Li R."/>
            <person name="Liao H."/>
            <person name="Li X."/>
            <person name="Kong Y."/>
            <person name="Jiang Z."/>
            <person name="Chourrout D."/>
            <person name="Li R."/>
            <person name="Bao Z."/>
        </authorList>
    </citation>
    <scope>NUCLEOTIDE SEQUENCE [LARGE SCALE GENOMIC DNA]</scope>
    <source>
        <strain evidence="2 3">PY_sf001</strain>
    </source>
</reference>
<dbReference type="CDD" id="cd22190">
    <property type="entry name" value="PGAP4"/>
    <property type="match status" value="1"/>
</dbReference>
<comment type="caution">
    <text evidence="2">The sequence shown here is derived from an EMBL/GenBank/DDBJ whole genome shotgun (WGS) entry which is preliminary data.</text>
</comment>
<keyword evidence="1" id="KW-1133">Transmembrane helix</keyword>
<dbReference type="GO" id="GO:0016757">
    <property type="term" value="F:glycosyltransferase activity"/>
    <property type="evidence" value="ECO:0007669"/>
    <property type="project" value="InterPro"/>
</dbReference>
<keyword evidence="3" id="KW-1185">Reference proteome</keyword>
<keyword evidence="1 2" id="KW-0812">Transmembrane</keyword>